<protein>
    <submittedName>
        <fullName evidence="1">Unannotated protein</fullName>
    </submittedName>
</protein>
<dbReference type="EMBL" id="CAFBMJ010000027">
    <property type="protein sequence ID" value="CAB4898747.1"/>
    <property type="molecule type" value="Genomic_DNA"/>
</dbReference>
<dbReference type="AlphaFoldDB" id="A0A6J7FTB9"/>
<gene>
    <name evidence="1" type="ORF">UFOPK3573_00532</name>
</gene>
<accession>A0A6J7FTB9</accession>
<name>A0A6J7FTB9_9ZZZZ</name>
<organism evidence="1">
    <name type="scientific">freshwater metagenome</name>
    <dbReference type="NCBI Taxonomy" id="449393"/>
    <lineage>
        <taxon>unclassified sequences</taxon>
        <taxon>metagenomes</taxon>
        <taxon>ecological metagenomes</taxon>
    </lineage>
</organism>
<reference evidence="1" key="1">
    <citation type="submission" date="2020-05" db="EMBL/GenBank/DDBJ databases">
        <authorList>
            <person name="Chiriac C."/>
            <person name="Salcher M."/>
            <person name="Ghai R."/>
            <person name="Kavagutti S V."/>
        </authorList>
    </citation>
    <scope>NUCLEOTIDE SEQUENCE</scope>
</reference>
<proteinExistence type="predicted"/>
<evidence type="ECO:0000313" key="1">
    <source>
        <dbReference type="EMBL" id="CAB4898747.1"/>
    </source>
</evidence>
<sequence length="145" mass="16695">MVFHVLRQAFACIQAFFDFGVRNISCNHHWSAQHHASLDGILRQRVANLGHWLIEINRNDLRCQLVGGDFRKKTRWVSFEHLEKYSVCCDLAERLTISATRHGHCNRATCTVAWKPNNSNVMAKVFSTELRTDASLLCELEHLGF</sequence>